<feature type="compositionally biased region" description="Low complexity" evidence="1">
    <location>
        <begin position="1"/>
        <end position="26"/>
    </location>
</feature>
<dbReference type="InterPro" id="IPR018744">
    <property type="entry name" value="DUF2293"/>
</dbReference>
<feature type="domain" description="DUF2293" evidence="2">
    <location>
        <begin position="203"/>
        <end position="285"/>
    </location>
</feature>
<feature type="region of interest" description="Disordered" evidence="1">
    <location>
        <begin position="302"/>
        <end position="360"/>
    </location>
</feature>
<gene>
    <name evidence="3" type="ORF">AC578_4526</name>
</gene>
<sequence length="782" mass="87112">MTATATASRAGTSRASSLRPASAARAIQKRRDKPYKTEQSRIIAKKRKLHLHTTYTNAPSGFTFLPVGTPDLAERCKEISRQRGLPVNVVNVCIATLPRLRRATPPAFHHHISPSRALLIKTTGQAQKVSHHIHRIGYHFRSDVVEDACQQLGYIPNRGRFVKEAELADENEKSRMARAMAKHGIIMDEPAKQETDEQVRAAVKELFPRIPEEDLQAILQHAWAEGSQRVGTNSTIELPRRVQLATIARIRHTYTDYDRLLRAFEWKEARQLVEPTCLKKLIEWRGENDEETDNELEEIVRETIVIDDDDDDPSVRNGSEADDEDSTAGLDQGYASDTSVEISHEPAGAEDLGAESHDERSRRFLDRFQPAPRNVQQRYMDVRQKIGAMREQLRNGPPAAESYVSTAQITTAANSCSNVVRVHVPESKTGDDTILIGGQLYRRAPAPGEALRSPVYQVSAHSSPQSIHGYPHYPAQPQTHELHQQRYPIAAAGHGLQDRPVASIEPPDDLRRMAIASASAKSDTRSNGHHSRPESPSYDSPGKRRRVEQPRTDRFVVNPYQAQPPSPIGSGHFANAQPSKPLVGVMTMPYQPSPPQTDRGSPFADAAVPSRADLRPSTYVPPGLPEVNGSTYRPMQGENRPLADVSYDPRQPMMQQNERYHSAVPQRQPQPRHGFVDAQVAPIQYVPLLPQGQDQYGRPTYARVPAHDYHRSGHQTGQPPHRVVYVEAPRQYTPVHGAPAAVQQLPRAVPNGAYKQQPSTAAPVTVPAYAPVAGQQQYYYPR</sequence>
<dbReference type="Pfam" id="PF10056">
    <property type="entry name" value="DUF2293"/>
    <property type="match status" value="1"/>
</dbReference>
<dbReference type="AlphaFoldDB" id="A0A139HGE5"/>
<dbReference type="EMBL" id="LFZN01000054">
    <property type="protein sequence ID" value="KXT01486.1"/>
    <property type="molecule type" value="Genomic_DNA"/>
</dbReference>
<dbReference type="OrthoDB" id="5288828at2759"/>
<evidence type="ECO:0000259" key="2">
    <source>
        <dbReference type="Pfam" id="PF10056"/>
    </source>
</evidence>
<keyword evidence="4" id="KW-1185">Reference proteome</keyword>
<evidence type="ECO:0000256" key="1">
    <source>
        <dbReference type="SAM" id="MobiDB-lite"/>
    </source>
</evidence>
<comment type="caution">
    <text evidence="3">The sequence shown here is derived from an EMBL/GenBank/DDBJ whole genome shotgun (WGS) entry which is preliminary data.</text>
</comment>
<dbReference type="PANTHER" id="PTHR38113:SF1">
    <property type="entry name" value="DUF2293 DOMAIN-CONTAINING PROTEIN"/>
    <property type="match status" value="1"/>
</dbReference>
<protein>
    <recommendedName>
        <fullName evidence="2">DUF2293 domain-containing protein</fullName>
    </recommendedName>
</protein>
<evidence type="ECO:0000313" key="3">
    <source>
        <dbReference type="EMBL" id="KXT01486.1"/>
    </source>
</evidence>
<feature type="region of interest" description="Disordered" evidence="1">
    <location>
        <begin position="1"/>
        <end position="40"/>
    </location>
</feature>
<feature type="region of interest" description="Disordered" evidence="1">
    <location>
        <begin position="613"/>
        <end position="635"/>
    </location>
</feature>
<dbReference type="Proteomes" id="UP000070133">
    <property type="component" value="Unassembled WGS sequence"/>
</dbReference>
<proteinExistence type="predicted"/>
<evidence type="ECO:0000313" key="4">
    <source>
        <dbReference type="Proteomes" id="UP000070133"/>
    </source>
</evidence>
<dbReference type="PANTHER" id="PTHR38113">
    <property type="match status" value="1"/>
</dbReference>
<feature type="region of interest" description="Disordered" evidence="1">
    <location>
        <begin position="518"/>
        <end position="579"/>
    </location>
</feature>
<accession>A0A139HGE5</accession>
<reference evidence="3 4" key="1">
    <citation type="submission" date="2015-07" db="EMBL/GenBank/DDBJ databases">
        <title>Comparative genomics of the Sigatoka disease complex on banana suggests a link between parallel evolutionary changes in Pseudocercospora fijiensis and Pseudocercospora eumusae and increased virulence on the banana host.</title>
        <authorList>
            <person name="Chang T.-C."/>
            <person name="Salvucci A."/>
            <person name="Crous P.W."/>
            <person name="Stergiopoulos I."/>
        </authorList>
    </citation>
    <scope>NUCLEOTIDE SEQUENCE [LARGE SCALE GENOMIC DNA]</scope>
    <source>
        <strain evidence="3 4">CBS 114824</strain>
    </source>
</reference>
<name>A0A139HGE5_9PEZI</name>
<organism evidence="3 4">
    <name type="scientific">Pseudocercospora eumusae</name>
    <dbReference type="NCBI Taxonomy" id="321146"/>
    <lineage>
        <taxon>Eukaryota</taxon>
        <taxon>Fungi</taxon>
        <taxon>Dikarya</taxon>
        <taxon>Ascomycota</taxon>
        <taxon>Pezizomycotina</taxon>
        <taxon>Dothideomycetes</taxon>
        <taxon>Dothideomycetidae</taxon>
        <taxon>Mycosphaerellales</taxon>
        <taxon>Mycosphaerellaceae</taxon>
        <taxon>Pseudocercospora</taxon>
    </lineage>
</organism>